<organism evidence="1 2">
    <name type="scientific">Hypoxylon rubiginosum</name>
    <dbReference type="NCBI Taxonomy" id="110542"/>
    <lineage>
        <taxon>Eukaryota</taxon>
        <taxon>Fungi</taxon>
        <taxon>Dikarya</taxon>
        <taxon>Ascomycota</taxon>
        <taxon>Pezizomycotina</taxon>
        <taxon>Sordariomycetes</taxon>
        <taxon>Xylariomycetidae</taxon>
        <taxon>Xylariales</taxon>
        <taxon>Hypoxylaceae</taxon>
        <taxon>Hypoxylon</taxon>
    </lineage>
</organism>
<name>A0ACC0DB49_9PEZI</name>
<accession>A0ACC0DB49</accession>
<dbReference type="Proteomes" id="UP001497680">
    <property type="component" value="Unassembled WGS sequence"/>
</dbReference>
<evidence type="ECO:0000313" key="1">
    <source>
        <dbReference type="EMBL" id="KAI6089735.1"/>
    </source>
</evidence>
<gene>
    <name evidence="1" type="ORF">F4821DRAFT_52058</name>
</gene>
<proteinExistence type="predicted"/>
<reference evidence="1 2" key="1">
    <citation type="journal article" date="2022" name="New Phytol.">
        <title>Ecological generalism drives hyperdiversity of secondary metabolite gene clusters in xylarialean endophytes.</title>
        <authorList>
            <person name="Franco M.E.E."/>
            <person name="Wisecaver J.H."/>
            <person name="Arnold A.E."/>
            <person name="Ju Y.M."/>
            <person name="Slot J.C."/>
            <person name="Ahrendt S."/>
            <person name="Moore L.P."/>
            <person name="Eastman K.E."/>
            <person name="Scott K."/>
            <person name="Konkel Z."/>
            <person name="Mondo S.J."/>
            <person name="Kuo A."/>
            <person name="Hayes R.D."/>
            <person name="Haridas S."/>
            <person name="Andreopoulos B."/>
            <person name="Riley R."/>
            <person name="LaButti K."/>
            <person name="Pangilinan J."/>
            <person name="Lipzen A."/>
            <person name="Amirebrahimi M."/>
            <person name="Yan J."/>
            <person name="Adam C."/>
            <person name="Keymanesh K."/>
            <person name="Ng V."/>
            <person name="Louie K."/>
            <person name="Northen T."/>
            <person name="Drula E."/>
            <person name="Henrissat B."/>
            <person name="Hsieh H.M."/>
            <person name="Youens-Clark K."/>
            <person name="Lutzoni F."/>
            <person name="Miadlikowska J."/>
            <person name="Eastwood D.C."/>
            <person name="Hamelin R.C."/>
            <person name="Grigoriev I.V."/>
            <person name="U'Ren J.M."/>
        </authorList>
    </citation>
    <scope>NUCLEOTIDE SEQUENCE [LARGE SCALE GENOMIC DNA]</scope>
    <source>
        <strain evidence="1 2">ER1909</strain>
    </source>
</reference>
<protein>
    <submittedName>
        <fullName evidence="1">Heterokaryon incompatibility protein-domain-containing protein</fullName>
    </submittedName>
</protein>
<evidence type="ECO:0000313" key="2">
    <source>
        <dbReference type="Proteomes" id="UP001497680"/>
    </source>
</evidence>
<sequence>MWLINTETLQLEFFMNPKRDSYAILSHTWGLEEVPFQKDLTSAKWMQGFAKIERTCQLAKERNLQYAWVDTCCIDKSSSAELSEAINSMFRWYQEAAVCFAFLIDASLELIKPEVSSYGGCGAVMLEHLRGCRYFERGWTLQELLAPKHVDFYDGDWKWMGSKDSEFLGPLSDVTGIDSIYLMEADSIWSATVGTRMRWASRRVTTRLEDTAYCLLGIFDINMPLIYGEGEKAFIRLQEEICKQSNDMCLFAWTEQPDNPLSYSSFRKYRGIFACHPCEFTDFKEPSQQYFGYNFSGEFAVTNKGIRFDDIYLSALGNKTVLWLDYNTFHHPKRGIFLQRTPDGYRRSNSDKLAKLPVIALPQTKQRIYIQRDIPRQWENPQYADAFMFTFVRESGLRLVNAIPNKSFNFREQAFLTRGECFLGVLHLYVDESRICVICCLGRPFSADAPSDQPLEARYRVISAHSVESREISEKAFTGRREDIEEVYKSLVAKNCLGPKGKDVFCNSYLWGSALIIESDRDMQNHLRITSKKRTLNPWLNMVTFRARL</sequence>
<dbReference type="EMBL" id="MU394294">
    <property type="protein sequence ID" value="KAI6089735.1"/>
    <property type="molecule type" value="Genomic_DNA"/>
</dbReference>
<comment type="caution">
    <text evidence="1">The sequence shown here is derived from an EMBL/GenBank/DDBJ whole genome shotgun (WGS) entry which is preliminary data.</text>
</comment>
<keyword evidence="2" id="KW-1185">Reference proteome</keyword>